<dbReference type="SUPFAM" id="SSF141868">
    <property type="entry name" value="EAL domain-like"/>
    <property type="match status" value="1"/>
</dbReference>
<keyword evidence="6" id="KW-1185">Reference proteome</keyword>
<evidence type="ECO:0000313" key="6">
    <source>
        <dbReference type="Proteomes" id="UP000199119"/>
    </source>
</evidence>
<dbReference type="RefSeq" id="WP_092938227.1">
    <property type="nucleotide sequence ID" value="NZ_FONX01000003.1"/>
</dbReference>
<evidence type="ECO:0000313" key="5">
    <source>
        <dbReference type="EMBL" id="SFE56271.1"/>
    </source>
</evidence>
<dbReference type="InterPro" id="IPR001633">
    <property type="entry name" value="EAL_dom"/>
</dbReference>
<dbReference type="SUPFAM" id="SSF55073">
    <property type="entry name" value="Nucleotide cyclase"/>
    <property type="match status" value="1"/>
</dbReference>
<dbReference type="Gene3D" id="3.30.450.20">
    <property type="entry name" value="PAS domain"/>
    <property type="match status" value="2"/>
</dbReference>
<dbReference type="PROSITE" id="PS50887">
    <property type="entry name" value="GGDEF"/>
    <property type="match status" value="1"/>
</dbReference>
<dbReference type="InterPro" id="IPR035965">
    <property type="entry name" value="PAS-like_dom_sf"/>
</dbReference>
<dbReference type="InterPro" id="IPR029787">
    <property type="entry name" value="Nucleotide_cyclase"/>
</dbReference>
<feature type="domain" description="GGDEF" evidence="4">
    <location>
        <begin position="518"/>
        <end position="656"/>
    </location>
</feature>
<dbReference type="STRING" id="1177982.SAMN04489711_10330"/>
<evidence type="ECO:0000259" key="4">
    <source>
        <dbReference type="PROSITE" id="PS50887"/>
    </source>
</evidence>
<keyword evidence="2" id="KW-0812">Transmembrane</keyword>
<dbReference type="CDD" id="cd01949">
    <property type="entry name" value="GGDEF"/>
    <property type="match status" value="1"/>
</dbReference>
<dbReference type="PANTHER" id="PTHR44757:SF2">
    <property type="entry name" value="BIOFILM ARCHITECTURE MAINTENANCE PROTEIN MBAA"/>
    <property type="match status" value="1"/>
</dbReference>
<dbReference type="AlphaFoldDB" id="A0A1I2BJB3"/>
<dbReference type="SUPFAM" id="SSF55785">
    <property type="entry name" value="PYP-like sensor domain (PAS domain)"/>
    <property type="match status" value="1"/>
</dbReference>
<keyword evidence="2" id="KW-0472">Membrane</keyword>
<dbReference type="InterPro" id="IPR035919">
    <property type="entry name" value="EAL_sf"/>
</dbReference>
<feature type="domain" description="EAL" evidence="3">
    <location>
        <begin position="665"/>
        <end position="919"/>
    </location>
</feature>
<proteinExistence type="predicted"/>
<name>A0A1I2BJB3_9BURK</name>
<dbReference type="OrthoDB" id="9813903at2"/>
<sequence>MKHFEPSSTNTRIAVWAAAGCLLTALVLATALLIWNVRNTALSESEAQVVRFISGAEAAMNRSLLSFDVLLASTGELLDLPGSVDEELSGQGARQLLRSAARQNLMVRYVAVMDESGKVVAASDLSGLNAARDLPPGFFDEAISQPVPVLVASPPTVSFSSSERVIFFARTLQVSRERRLLALAQVPVNMLVSVLMQGADIPALEVTMEHGAGDVLLGVSGRGEMRRSATVMPLADLVLMAGTDVAGTPRREGKPAAGDSGNSSDPDASLAVSSGLARWNLSARLSGVPALVVARPILYPDLWISASLPVQAALANWRSERNAIVLVTLMFGITLLAAAGFSVAYLNRMNRARRAMKQSQATLQQALTSLITGFLLLDSMHRVLQWNPRFVEIYPWLAPVVRVGMPFQELLEESARHLLSTDDTAARREWVGQRMLQQRFPRGTHEQELPNGHCIQITERATPDGGMVISYNDVTDMRRASAEIESLAFYDPLTGLPNRRLLLDRLNQAESAAERSGERGALLFLDLDEFKTLNDTLGHEVGDQLLQQVARRLSGAVRATDTVARLGGDEFVVMLRDLSSDSEEAAATTRRIGEKILHHLNQPYQLGAYAHQHTCSIGATLFGHKSQSAAELLKQADIAMYQVKAQRGNGLCFFDPAMQEAISARAKLEADMREALTFGQFVLHYQPQCTLSGRLVGVEALIRWQHPQRGLVMPGQFIGVAEDSEFIVPLGQWVLRTACEQLALWEHDPLLRHLHLAVNVSARQFHQADFVPQLIQVIQKTGIRPHLLELELTESLVLDNVEESVAKMHLLRTKGVRFSVDDFGTGYSSLAYLTQLPLHQLKIDQSFVRNLGLRHTDSVIVQTIIGMARNLELEVIAEGVETEAQRDFLASFGCHLYQGYLLGRPMPAAQLRALALERSREQAQAEAAAKAAPGAID</sequence>
<reference evidence="6" key="1">
    <citation type="submission" date="2016-10" db="EMBL/GenBank/DDBJ databases">
        <authorList>
            <person name="Varghese N."/>
            <person name="Submissions S."/>
        </authorList>
    </citation>
    <scope>NUCLEOTIDE SEQUENCE [LARGE SCALE GENOMIC DNA]</scope>
    <source>
        <strain evidence="6">DSM 27981</strain>
    </source>
</reference>
<dbReference type="InterPro" id="IPR052155">
    <property type="entry name" value="Biofilm_reg_signaling"/>
</dbReference>
<dbReference type="Gene3D" id="3.30.70.270">
    <property type="match status" value="1"/>
</dbReference>
<evidence type="ECO:0000259" key="3">
    <source>
        <dbReference type="PROSITE" id="PS50883"/>
    </source>
</evidence>
<keyword evidence="2" id="KW-1133">Transmembrane helix</keyword>
<dbReference type="SMART" id="SM00052">
    <property type="entry name" value="EAL"/>
    <property type="match status" value="1"/>
</dbReference>
<gene>
    <name evidence="5" type="ORF">SAMN04489711_10330</name>
</gene>
<dbReference type="FunFam" id="3.20.20.450:FF:000001">
    <property type="entry name" value="Cyclic di-GMP phosphodiesterase yahA"/>
    <property type="match status" value="1"/>
</dbReference>
<dbReference type="InterPro" id="IPR000160">
    <property type="entry name" value="GGDEF_dom"/>
</dbReference>
<dbReference type="Proteomes" id="UP000199119">
    <property type="component" value="Unassembled WGS sequence"/>
</dbReference>
<feature type="transmembrane region" description="Helical" evidence="2">
    <location>
        <begin position="323"/>
        <end position="346"/>
    </location>
</feature>
<dbReference type="Pfam" id="PF00990">
    <property type="entry name" value="GGDEF"/>
    <property type="match status" value="1"/>
</dbReference>
<dbReference type="InterPro" id="IPR043128">
    <property type="entry name" value="Rev_trsase/Diguanyl_cyclase"/>
</dbReference>
<dbReference type="SMART" id="SM00267">
    <property type="entry name" value="GGDEF"/>
    <property type="match status" value="1"/>
</dbReference>
<dbReference type="CDD" id="cd01948">
    <property type="entry name" value="EAL"/>
    <property type="match status" value="1"/>
</dbReference>
<accession>A0A1I2BJB3</accession>
<dbReference type="EMBL" id="FONX01000003">
    <property type="protein sequence ID" value="SFE56271.1"/>
    <property type="molecule type" value="Genomic_DNA"/>
</dbReference>
<dbReference type="Pfam" id="PF00563">
    <property type="entry name" value="EAL"/>
    <property type="match status" value="1"/>
</dbReference>
<feature type="region of interest" description="Disordered" evidence="1">
    <location>
        <begin position="246"/>
        <end position="269"/>
    </location>
</feature>
<dbReference type="Gene3D" id="3.20.20.450">
    <property type="entry name" value="EAL domain"/>
    <property type="match status" value="1"/>
</dbReference>
<evidence type="ECO:0000256" key="2">
    <source>
        <dbReference type="SAM" id="Phobius"/>
    </source>
</evidence>
<dbReference type="PANTHER" id="PTHR44757">
    <property type="entry name" value="DIGUANYLATE CYCLASE DGCP"/>
    <property type="match status" value="1"/>
</dbReference>
<dbReference type="PROSITE" id="PS50883">
    <property type="entry name" value="EAL"/>
    <property type="match status" value="1"/>
</dbReference>
<evidence type="ECO:0000256" key="1">
    <source>
        <dbReference type="SAM" id="MobiDB-lite"/>
    </source>
</evidence>
<dbReference type="Pfam" id="PF12860">
    <property type="entry name" value="PAS_7"/>
    <property type="match status" value="1"/>
</dbReference>
<protein>
    <submittedName>
        <fullName evidence="5">Diguanylate cyclase (GGDEF) domain-containing protein</fullName>
    </submittedName>
</protein>
<organism evidence="5 6">
    <name type="scientific">Paracidovorax wautersii</name>
    <dbReference type="NCBI Taxonomy" id="1177982"/>
    <lineage>
        <taxon>Bacteria</taxon>
        <taxon>Pseudomonadati</taxon>
        <taxon>Pseudomonadota</taxon>
        <taxon>Betaproteobacteria</taxon>
        <taxon>Burkholderiales</taxon>
        <taxon>Comamonadaceae</taxon>
        <taxon>Paracidovorax</taxon>
    </lineage>
</organism>
<dbReference type="NCBIfam" id="TIGR00254">
    <property type="entry name" value="GGDEF"/>
    <property type="match status" value="1"/>
</dbReference>
<feature type="transmembrane region" description="Helical" evidence="2">
    <location>
        <begin position="13"/>
        <end position="35"/>
    </location>
</feature>